<sequence length="220" mass="24291">MLANLKTLLMSVLAVVFLSQVAWGQTPTALLPKNELLSLYQDEDGIEREVQQLHKGQLLDLAKGGDAEARFLLHSLYGSENSVFGFDGGKSEHWLHAAAEAGHVEAMLLTGLYAFTSSKENFFNAQKWLLVASAIGNEEQAVRANQNLNNMLVFTPLERQKEIRAGAAQWLTQRGSKIPDLWACYGRDNFSECWVGLINCLTAAGSNEAMRAVCIHEIQP</sequence>
<keyword evidence="1" id="KW-0732">Signal</keyword>
<protein>
    <recommendedName>
        <fullName evidence="4">Sel1 repeat-containing protein</fullName>
    </recommendedName>
</protein>
<comment type="caution">
    <text evidence="2">The sequence shown here is derived from an EMBL/GenBank/DDBJ whole genome shotgun (WGS) entry which is preliminary data.</text>
</comment>
<dbReference type="OrthoDB" id="8235393at2"/>
<feature type="signal peptide" evidence="1">
    <location>
        <begin position="1"/>
        <end position="24"/>
    </location>
</feature>
<name>A0A3D9HRG7_9PROT</name>
<dbReference type="EMBL" id="QRDW01000002">
    <property type="protein sequence ID" value="RED52070.1"/>
    <property type="molecule type" value="Genomic_DNA"/>
</dbReference>
<dbReference type="InterPro" id="IPR011990">
    <property type="entry name" value="TPR-like_helical_dom_sf"/>
</dbReference>
<dbReference type="RefSeq" id="WP_115935629.1">
    <property type="nucleotide sequence ID" value="NZ_QRDW01000002.1"/>
</dbReference>
<dbReference type="Proteomes" id="UP000256845">
    <property type="component" value="Unassembled WGS sequence"/>
</dbReference>
<evidence type="ECO:0000313" key="2">
    <source>
        <dbReference type="EMBL" id="RED52070.1"/>
    </source>
</evidence>
<dbReference type="AlphaFoldDB" id="A0A3D9HRG7"/>
<evidence type="ECO:0000256" key="1">
    <source>
        <dbReference type="SAM" id="SignalP"/>
    </source>
</evidence>
<evidence type="ECO:0000313" key="3">
    <source>
        <dbReference type="Proteomes" id="UP000256845"/>
    </source>
</evidence>
<organism evidence="2 3">
    <name type="scientific">Aestuariispira insulae</name>
    <dbReference type="NCBI Taxonomy" id="1461337"/>
    <lineage>
        <taxon>Bacteria</taxon>
        <taxon>Pseudomonadati</taxon>
        <taxon>Pseudomonadota</taxon>
        <taxon>Alphaproteobacteria</taxon>
        <taxon>Rhodospirillales</taxon>
        <taxon>Kiloniellaceae</taxon>
        <taxon>Aestuariispira</taxon>
    </lineage>
</organism>
<reference evidence="2 3" key="1">
    <citation type="submission" date="2018-07" db="EMBL/GenBank/DDBJ databases">
        <title>Genomic Encyclopedia of Type Strains, Phase III (KMG-III): the genomes of soil and plant-associated and newly described type strains.</title>
        <authorList>
            <person name="Whitman W."/>
        </authorList>
    </citation>
    <scope>NUCLEOTIDE SEQUENCE [LARGE SCALE GENOMIC DNA]</scope>
    <source>
        <strain evidence="2 3">CECT 8488</strain>
    </source>
</reference>
<keyword evidence="3" id="KW-1185">Reference proteome</keyword>
<proteinExistence type="predicted"/>
<accession>A0A3D9HRG7</accession>
<feature type="chain" id="PRO_5017746745" description="Sel1 repeat-containing protein" evidence="1">
    <location>
        <begin position="25"/>
        <end position="220"/>
    </location>
</feature>
<dbReference type="Gene3D" id="1.25.40.10">
    <property type="entry name" value="Tetratricopeptide repeat domain"/>
    <property type="match status" value="1"/>
</dbReference>
<dbReference type="SUPFAM" id="SSF81901">
    <property type="entry name" value="HCP-like"/>
    <property type="match status" value="1"/>
</dbReference>
<evidence type="ECO:0008006" key="4">
    <source>
        <dbReference type="Google" id="ProtNLM"/>
    </source>
</evidence>
<gene>
    <name evidence="2" type="ORF">DFP90_10288</name>
</gene>